<organism evidence="1 2">
    <name type="scientific">Blepharisma stoltei</name>
    <dbReference type="NCBI Taxonomy" id="1481888"/>
    <lineage>
        <taxon>Eukaryota</taxon>
        <taxon>Sar</taxon>
        <taxon>Alveolata</taxon>
        <taxon>Ciliophora</taxon>
        <taxon>Postciliodesmatophora</taxon>
        <taxon>Heterotrichea</taxon>
        <taxon>Heterotrichida</taxon>
        <taxon>Blepharismidae</taxon>
        <taxon>Blepharisma</taxon>
    </lineage>
</organism>
<gene>
    <name evidence="1" type="ORF">BSTOLATCC_MIC53438</name>
</gene>
<keyword evidence="2" id="KW-1185">Reference proteome</keyword>
<comment type="caution">
    <text evidence="1">The sequence shown here is derived from an EMBL/GenBank/DDBJ whole genome shotgun (WGS) entry which is preliminary data.</text>
</comment>
<sequence>MLPNLSRKSLADVDEIHRFTRHVSLPRSMSTLSRRKCNYETDLSKDIESYWNARKEAQEFNKPSIPKLFIHRGSARKSSKIHELFRKVSEVKISKSHISEVEKSQNLSNIKDSLIRLMPKKYKRQIVKNFDPLPTSSEVKSMATKIKFDARRVKNSLQFFGI</sequence>
<protein>
    <submittedName>
        <fullName evidence="1">Uncharacterized protein</fullName>
    </submittedName>
</protein>
<proteinExistence type="predicted"/>
<name>A0AAU9JWZ6_9CILI</name>
<reference evidence="1" key="1">
    <citation type="submission" date="2021-09" db="EMBL/GenBank/DDBJ databases">
        <authorList>
            <consortium name="AG Swart"/>
            <person name="Singh M."/>
            <person name="Singh A."/>
            <person name="Seah K."/>
            <person name="Emmerich C."/>
        </authorList>
    </citation>
    <scope>NUCLEOTIDE SEQUENCE</scope>
    <source>
        <strain evidence="1">ATCC30299</strain>
    </source>
</reference>
<dbReference type="Proteomes" id="UP001162131">
    <property type="component" value="Unassembled WGS sequence"/>
</dbReference>
<evidence type="ECO:0000313" key="1">
    <source>
        <dbReference type="EMBL" id="CAG9331366.1"/>
    </source>
</evidence>
<dbReference type="EMBL" id="CAJZBQ010000053">
    <property type="protein sequence ID" value="CAG9331366.1"/>
    <property type="molecule type" value="Genomic_DNA"/>
</dbReference>
<dbReference type="AlphaFoldDB" id="A0AAU9JWZ6"/>
<accession>A0AAU9JWZ6</accession>
<evidence type="ECO:0000313" key="2">
    <source>
        <dbReference type="Proteomes" id="UP001162131"/>
    </source>
</evidence>